<keyword evidence="9" id="KW-1185">Reference proteome</keyword>
<dbReference type="Proteomes" id="UP001626603">
    <property type="component" value="Chromosome"/>
</dbReference>
<evidence type="ECO:0000313" key="9">
    <source>
        <dbReference type="Proteomes" id="UP001626603"/>
    </source>
</evidence>
<keyword evidence="3 6" id="KW-0812">Transmembrane</keyword>
<sequence length="501" mass="53560">MTVIDHIPVLMIVIPILASLLTLLAGWYDRRFCYPISLITVLFQFGSAIAILLHVMQEGTIRYSVGGWAPPLGIELVVDGFNSYILAAIMLLAAATAVYARRSVETEIGPEKTVSFYVLFQLLITGLVGMTITGDIFNLYVFLEISSIAAYTLIASARRPRAYVASFNYLILGSIAGGFILLGIANLYAATGTLNMADIAQLLPASYGLATVHAAFLFLVIGFSIKAAFFPLHLWLPDAYAESPSAVTILLSTVMAKVSIYAMFRILFSVFTTAYIIDTFPVTGFILFIATVAIVAGAVLAIAQKDLKRMLAYSSVSQIGYIMFALGVANQIALEGGLLHIFGHAVMKGCLFMVAGLIIYRMGTSRLSELKGVATTMPISCAAFALAGASMIGIPPTIGFMSKYYLVLGALEAGHWVYAAVLLLGSLLAVGYIWRFIETAYFGGPHSDHTEAHPRTAAREGPLSMLVPIVGLALLCLFLGIFVEGVMEVVGPAVSILLGGA</sequence>
<protein>
    <submittedName>
        <fullName evidence="8">Monovalent cation/H+ antiporter subunit D family protein</fullName>
    </submittedName>
</protein>
<reference evidence="8 9" key="1">
    <citation type="submission" date="2023-10" db="EMBL/GenBank/DDBJ databases">
        <title>The complete genome sequence of Methanoculleus palmolei DSM 4273.</title>
        <authorList>
            <person name="Lai S.-J."/>
            <person name="You Y.-T."/>
            <person name="Chen S.-C."/>
        </authorList>
    </citation>
    <scope>NUCLEOTIDE SEQUENCE [LARGE SCALE GENOMIC DNA]</scope>
    <source>
        <strain evidence="8 9">DSM 4273</strain>
    </source>
</reference>
<feature type="transmembrane region" description="Helical" evidence="6">
    <location>
        <begin position="248"/>
        <end position="277"/>
    </location>
</feature>
<feature type="transmembrane region" description="Helical" evidence="6">
    <location>
        <begin position="310"/>
        <end position="329"/>
    </location>
</feature>
<feature type="transmembrane region" description="Helical" evidence="6">
    <location>
        <begin position="372"/>
        <end position="395"/>
    </location>
</feature>
<evidence type="ECO:0000259" key="7">
    <source>
        <dbReference type="Pfam" id="PF00361"/>
    </source>
</evidence>
<evidence type="ECO:0000256" key="3">
    <source>
        <dbReference type="ARBA" id="ARBA00022692"/>
    </source>
</evidence>
<keyword evidence="2" id="KW-1003">Cell membrane</keyword>
<dbReference type="GO" id="GO:0005886">
    <property type="term" value="C:plasma membrane"/>
    <property type="evidence" value="ECO:0007669"/>
    <property type="project" value="UniProtKB-SubCell"/>
</dbReference>
<dbReference type="InterPro" id="IPR003918">
    <property type="entry name" value="NADH_UbQ_OxRdtase"/>
</dbReference>
<dbReference type="PRINTS" id="PR01437">
    <property type="entry name" value="NUOXDRDTASE4"/>
</dbReference>
<feature type="transmembrane region" description="Helical" evidence="6">
    <location>
        <begin position="415"/>
        <end position="434"/>
    </location>
</feature>
<feature type="transmembrane region" description="Helical" evidence="6">
    <location>
        <begin position="169"/>
        <end position="190"/>
    </location>
</feature>
<dbReference type="EMBL" id="CP137641">
    <property type="protein sequence ID" value="WOX55841.1"/>
    <property type="molecule type" value="Genomic_DNA"/>
</dbReference>
<accession>A0ABD8AB54</accession>
<feature type="transmembrane region" description="Helical" evidence="6">
    <location>
        <begin position="81"/>
        <end position="102"/>
    </location>
</feature>
<evidence type="ECO:0000256" key="6">
    <source>
        <dbReference type="SAM" id="Phobius"/>
    </source>
</evidence>
<keyword evidence="5 6" id="KW-0472">Membrane</keyword>
<keyword evidence="4 6" id="KW-1133">Transmembrane helix</keyword>
<organism evidence="8 9">
    <name type="scientific">Methanoculleus palmolei</name>
    <dbReference type="NCBI Taxonomy" id="72612"/>
    <lineage>
        <taxon>Archaea</taxon>
        <taxon>Methanobacteriati</taxon>
        <taxon>Methanobacteriota</taxon>
        <taxon>Stenosarchaea group</taxon>
        <taxon>Methanomicrobia</taxon>
        <taxon>Methanomicrobiales</taxon>
        <taxon>Methanomicrobiaceae</taxon>
        <taxon>Methanoculleus</taxon>
    </lineage>
</organism>
<comment type="subcellular location">
    <subcellularLocation>
        <location evidence="1">Cell membrane</location>
        <topology evidence="1">Multi-pass membrane protein</topology>
    </subcellularLocation>
</comment>
<evidence type="ECO:0000313" key="8">
    <source>
        <dbReference type="EMBL" id="WOX55841.1"/>
    </source>
</evidence>
<evidence type="ECO:0000256" key="5">
    <source>
        <dbReference type="ARBA" id="ARBA00023136"/>
    </source>
</evidence>
<dbReference type="InterPro" id="IPR050586">
    <property type="entry name" value="CPA3_Na-H_Antiporter_D"/>
</dbReference>
<dbReference type="PANTHER" id="PTHR42703:SF1">
    <property type="entry name" value="NA(+)_H(+) ANTIPORTER SUBUNIT D1"/>
    <property type="match status" value="1"/>
</dbReference>
<feature type="transmembrane region" description="Helical" evidence="6">
    <location>
        <begin position="114"/>
        <end position="133"/>
    </location>
</feature>
<dbReference type="Pfam" id="PF00361">
    <property type="entry name" value="Proton_antipo_M"/>
    <property type="match status" value="1"/>
</dbReference>
<evidence type="ECO:0000256" key="1">
    <source>
        <dbReference type="ARBA" id="ARBA00004651"/>
    </source>
</evidence>
<feature type="domain" description="NADH:quinone oxidoreductase/Mrp antiporter transmembrane" evidence="7">
    <location>
        <begin position="135"/>
        <end position="428"/>
    </location>
</feature>
<feature type="transmembrane region" description="Helical" evidence="6">
    <location>
        <begin position="139"/>
        <end position="157"/>
    </location>
</feature>
<feature type="transmembrane region" description="Helical" evidence="6">
    <location>
        <begin position="283"/>
        <end position="303"/>
    </location>
</feature>
<dbReference type="PANTHER" id="PTHR42703">
    <property type="entry name" value="NADH DEHYDROGENASE"/>
    <property type="match status" value="1"/>
</dbReference>
<dbReference type="InterPro" id="IPR001750">
    <property type="entry name" value="ND/Mrp_TM"/>
</dbReference>
<feature type="transmembrane region" description="Helical" evidence="6">
    <location>
        <begin position="341"/>
        <end position="360"/>
    </location>
</feature>
<dbReference type="AlphaFoldDB" id="A0ABD8AB54"/>
<evidence type="ECO:0000256" key="4">
    <source>
        <dbReference type="ARBA" id="ARBA00022989"/>
    </source>
</evidence>
<evidence type="ECO:0000256" key="2">
    <source>
        <dbReference type="ARBA" id="ARBA00022475"/>
    </source>
</evidence>
<gene>
    <name evidence="8" type="ORF">R6Y95_00550</name>
</gene>
<proteinExistence type="predicted"/>
<feature type="transmembrane region" description="Helical" evidence="6">
    <location>
        <begin position="210"/>
        <end position="236"/>
    </location>
</feature>
<feature type="transmembrane region" description="Helical" evidence="6">
    <location>
        <begin position="6"/>
        <end position="25"/>
    </location>
</feature>
<feature type="transmembrane region" description="Helical" evidence="6">
    <location>
        <begin position="463"/>
        <end position="483"/>
    </location>
</feature>
<name>A0ABD8AB54_9EURY</name>
<feature type="transmembrane region" description="Helical" evidence="6">
    <location>
        <begin position="32"/>
        <end position="56"/>
    </location>
</feature>